<dbReference type="EMBL" id="RWJN01000626">
    <property type="protein sequence ID" value="TCD60273.1"/>
    <property type="molecule type" value="Genomic_DNA"/>
</dbReference>
<keyword evidence="5" id="KW-1185">Reference proteome</keyword>
<dbReference type="Proteomes" id="UP000292702">
    <property type="component" value="Unassembled WGS sequence"/>
</dbReference>
<sequence>MHFPSSKTFRAHVVLSALSALPFVFAASVTERSLEVRAAPTCSTANPFYTHYNYLGCAHDSAKRALTGYYEHAAGNDIFPPDICTLTCGLAGIPIAGIETGTECYCGTSFENGQGYSIPESSCSVEIGPAPGYYQSAGGSWALSIYVASRHSVDISSPDCVIPAGWQPDSYLGPQGCYHDGPNRALTGYTFKSDQMTYQLCTNTCASKGFKLAGIEVGSECYCGNDFENGEGYKIDDSVCNQRASGSSDIGGGKWALSVYQASMISKPVDLHVTLPAAPKKRSLNFGRNATISS</sequence>
<reference evidence="4 5" key="1">
    <citation type="submission" date="2018-11" db="EMBL/GenBank/DDBJ databases">
        <title>Genome assembly of Steccherinum ochraceum LE-BIN_3174, the white-rot fungus of the Steccherinaceae family (The Residual Polyporoid clade, Polyporales, Basidiomycota).</title>
        <authorList>
            <person name="Fedorova T.V."/>
            <person name="Glazunova O.A."/>
            <person name="Landesman E.O."/>
            <person name="Moiseenko K.V."/>
            <person name="Psurtseva N.V."/>
            <person name="Savinova O.S."/>
            <person name="Shakhova N.V."/>
            <person name="Tyazhelova T.V."/>
            <person name="Vasina D.V."/>
        </authorList>
    </citation>
    <scope>NUCLEOTIDE SEQUENCE [LARGE SCALE GENOMIC DNA]</scope>
    <source>
        <strain evidence="4 5">LE-BIN_3174</strain>
    </source>
</reference>
<organism evidence="4 5">
    <name type="scientific">Steccherinum ochraceum</name>
    <dbReference type="NCBI Taxonomy" id="92696"/>
    <lineage>
        <taxon>Eukaryota</taxon>
        <taxon>Fungi</taxon>
        <taxon>Dikarya</taxon>
        <taxon>Basidiomycota</taxon>
        <taxon>Agaricomycotina</taxon>
        <taxon>Agaricomycetes</taxon>
        <taxon>Polyporales</taxon>
        <taxon>Steccherinaceae</taxon>
        <taxon>Steccherinum</taxon>
    </lineage>
</organism>
<dbReference type="PANTHER" id="PTHR45964">
    <property type="entry name" value="WSCD FAMILY MEMBER CG9164"/>
    <property type="match status" value="1"/>
</dbReference>
<proteinExistence type="predicted"/>
<comment type="caution">
    <text evidence="4">The sequence shown here is derived from an EMBL/GenBank/DDBJ whole genome shotgun (WGS) entry which is preliminary data.</text>
</comment>
<keyword evidence="2" id="KW-0732">Signal</keyword>
<dbReference type="PROSITE" id="PS51212">
    <property type="entry name" value="WSC"/>
    <property type="match status" value="2"/>
</dbReference>
<evidence type="ECO:0000259" key="3">
    <source>
        <dbReference type="PROSITE" id="PS51212"/>
    </source>
</evidence>
<accession>A0A4R0R367</accession>
<evidence type="ECO:0000256" key="2">
    <source>
        <dbReference type="SAM" id="SignalP"/>
    </source>
</evidence>
<dbReference type="STRING" id="92696.A0A4R0R367"/>
<evidence type="ECO:0000256" key="1">
    <source>
        <dbReference type="ARBA" id="ARBA00022737"/>
    </source>
</evidence>
<evidence type="ECO:0000313" key="5">
    <source>
        <dbReference type="Proteomes" id="UP000292702"/>
    </source>
</evidence>
<keyword evidence="4" id="KW-0675">Receptor</keyword>
<name>A0A4R0R367_9APHY</name>
<keyword evidence="1" id="KW-0677">Repeat</keyword>
<feature type="chain" id="PRO_5020529082" evidence="2">
    <location>
        <begin position="27"/>
        <end position="294"/>
    </location>
</feature>
<protein>
    <submittedName>
        <fullName evidence="4">G-protein-coupled receptor</fullName>
    </submittedName>
</protein>
<evidence type="ECO:0000313" key="4">
    <source>
        <dbReference type="EMBL" id="TCD60273.1"/>
    </source>
</evidence>
<feature type="domain" description="WSC" evidence="3">
    <location>
        <begin position="51"/>
        <end position="149"/>
    </location>
</feature>
<gene>
    <name evidence="4" type="primary">GPR98_6</name>
    <name evidence="4" type="ORF">EIP91_010437</name>
</gene>
<dbReference type="OrthoDB" id="5985073at2759"/>
<dbReference type="AlphaFoldDB" id="A0A4R0R367"/>
<dbReference type="SMART" id="SM00321">
    <property type="entry name" value="WSC"/>
    <property type="match status" value="2"/>
</dbReference>
<dbReference type="PANTHER" id="PTHR45964:SF5">
    <property type="entry name" value="WSCD FAMILY MEMBER CG9164"/>
    <property type="match status" value="1"/>
</dbReference>
<dbReference type="Pfam" id="PF01822">
    <property type="entry name" value="WSC"/>
    <property type="match status" value="2"/>
</dbReference>
<feature type="signal peptide" evidence="2">
    <location>
        <begin position="1"/>
        <end position="26"/>
    </location>
</feature>
<dbReference type="InterPro" id="IPR002889">
    <property type="entry name" value="WSC_carb-bd"/>
</dbReference>
<dbReference type="InterPro" id="IPR051589">
    <property type="entry name" value="Sialate-O-sulfotransferase"/>
</dbReference>
<feature type="domain" description="WSC" evidence="3">
    <location>
        <begin position="171"/>
        <end position="263"/>
    </location>
</feature>